<dbReference type="RefSeq" id="XP_045111891.1">
    <property type="nucleotide sequence ID" value="XM_045255956.1"/>
</dbReference>
<dbReference type="EMBL" id="MH370814">
    <property type="protein sequence ID" value="QBO95488.1"/>
    <property type="molecule type" value="mRNA"/>
</dbReference>
<dbReference type="EC" id="2.3.1.199" evidence="10"/>
<protein>
    <recommendedName>
        <fullName evidence="10">Elongation of very long chain fatty acids protein</fullName>
        <ecNumber evidence="10">2.3.1.199</ecNumber>
    </recommendedName>
    <alternativeName>
        <fullName evidence="10">Very-long-chain 3-oxoacyl-CoA synthase</fullName>
    </alternativeName>
</protein>
<evidence type="ECO:0000256" key="7">
    <source>
        <dbReference type="ARBA" id="ARBA00023098"/>
    </source>
</evidence>
<reference evidence="12" key="1">
    <citation type="submission" date="2018-05" db="EMBL/GenBank/DDBJ databases">
        <title>Molecular cloning and sequence analysis of fatty acid elongase4 (elovl4) and fatty acid elongase (elovl) of juvenile swimming crab, Portunus trituberculatus.</title>
        <authorList>
            <person name="Sun P."/>
        </authorList>
    </citation>
    <scope>NUCLEOTIDE SEQUENCE</scope>
</reference>
<evidence type="ECO:0000256" key="2">
    <source>
        <dbReference type="ARBA" id="ARBA00022516"/>
    </source>
</evidence>
<dbReference type="RefSeq" id="XP_045111894.1">
    <property type="nucleotide sequence ID" value="XM_045255959.1"/>
</dbReference>
<dbReference type="GO" id="GO:0019367">
    <property type="term" value="P:fatty acid elongation, saturated fatty acid"/>
    <property type="evidence" value="ECO:0007669"/>
    <property type="project" value="TreeGrafter"/>
</dbReference>
<evidence type="ECO:0000313" key="12">
    <source>
        <dbReference type="EMBL" id="QBO95488.1"/>
    </source>
</evidence>
<feature type="transmembrane region" description="Helical" evidence="10">
    <location>
        <begin position="178"/>
        <end position="197"/>
    </location>
</feature>
<feature type="region of interest" description="Disordered" evidence="11">
    <location>
        <begin position="1"/>
        <end position="20"/>
    </location>
</feature>
<feature type="compositionally biased region" description="Polar residues" evidence="11">
    <location>
        <begin position="1"/>
        <end position="10"/>
    </location>
</feature>
<dbReference type="Pfam" id="PF01151">
    <property type="entry name" value="ELO"/>
    <property type="match status" value="1"/>
</dbReference>
<feature type="transmembrane region" description="Helical" evidence="10">
    <location>
        <begin position="69"/>
        <end position="87"/>
    </location>
</feature>
<dbReference type="OrthoDB" id="434092at2759"/>
<dbReference type="GeneID" id="123504974"/>
<keyword evidence="9 10" id="KW-0275">Fatty acid biosynthesis</keyword>
<keyword evidence="5 10" id="KW-0276">Fatty acid metabolism</keyword>
<evidence type="ECO:0000256" key="11">
    <source>
        <dbReference type="SAM" id="MobiDB-lite"/>
    </source>
</evidence>
<keyword evidence="8 10" id="KW-0472">Membrane</keyword>
<dbReference type="GO" id="GO:0034625">
    <property type="term" value="P:fatty acid elongation, monounsaturated fatty acid"/>
    <property type="evidence" value="ECO:0007669"/>
    <property type="project" value="TreeGrafter"/>
</dbReference>
<evidence type="ECO:0000256" key="9">
    <source>
        <dbReference type="ARBA" id="ARBA00023160"/>
    </source>
</evidence>
<feature type="transmembrane region" description="Helical" evidence="10">
    <location>
        <begin position="209"/>
        <end position="229"/>
    </location>
</feature>
<keyword evidence="2 10" id="KW-0444">Lipid biosynthesis</keyword>
<dbReference type="GO" id="GO:0042761">
    <property type="term" value="P:very long-chain fatty acid biosynthetic process"/>
    <property type="evidence" value="ECO:0007669"/>
    <property type="project" value="TreeGrafter"/>
</dbReference>
<comment type="catalytic activity">
    <reaction evidence="10">
        <text>a very-long-chain acyl-CoA + malonyl-CoA + H(+) = a very-long-chain 3-oxoacyl-CoA + CO2 + CoA</text>
        <dbReference type="Rhea" id="RHEA:32727"/>
        <dbReference type="ChEBI" id="CHEBI:15378"/>
        <dbReference type="ChEBI" id="CHEBI:16526"/>
        <dbReference type="ChEBI" id="CHEBI:57287"/>
        <dbReference type="ChEBI" id="CHEBI:57384"/>
        <dbReference type="ChEBI" id="CHEBI:90725"/>
        <dbReference type="ChEBI" id="CHEBI:90736"/>
        <dbReference type="EC" id="2.3.1.199"/>
    </reaction>
</comment>
<dbReference type="RefSeq" id="XP_045111889.1">
    <property type="nucleotide sequence ID" value="XM_045255954.1"/>
</dbReference>
<feature type="transmembrane region" description="Helical" evidence="10">
    <location>
        <begin position="31"/>
        <end position="49"/>
    </location>
</feature>
<dbReference type="InterPro" id="IPR002076">
    <property type="entry name" value="ELO_fam"/>
</dbReference>
<evidence type="ECO:0000256" key="10">
    <source>
        <dbReference type="RuleBase" id="RU361115"/>
    </source>
</evidence>
<dbReference type="PANTHER" id="PTHR11157">
    <property type="entry name" value="FATTY ACID ACYL TRANSFERASE-RELATED"/>
    <property type="match status" value="1"/>
</dbReference>
<keyword evidence="6 10" id="KW-1133">Transmembrane helix</keyword>
<dbReference type="GO" id="GO:0009922">
    <property type="term" value="F:fatty acid elongase activity"/>
    <property type="evidence" value="ECO:0007669"/>
    <property type="project" value="UniProtKB-EC"/>
</dbReference>
<dbReference type="GO" id="GO:0030148">
    <property type="term" value="P:sphingolipid biosynthetic process"/>
    <property type="evidence" value="ECO:0007669"/>
    <property type="project" value="TreeGrafter"/>
</dbReference>
<evidence type="ECO:0000256" key="3">
    <source>
        <dbReference type="ARBA" id="ARBA00022679"/>
    </source>
</evidence>
<evidence type="ECO:0000256" key="5">
    <source>
        <dbReference type="ARBA" id="ARBA00022832"/>
    </source>
</evidence>
<dbReference type="RefSeq" id="XP_045111890.1">
    <property type="nucleotide sequence ID" value="XM_045255955.1"/>
</dbReference>
<dbReference type="RefSeq" id="XP_045111893.1">
    <property type="nucleotide sequence ID" value="XM_045255958.1"/>
</dbReference>
<evidence type="ECO:0000256" key="4">
    <source>
        <dbReference type="ARBA" id="ARBA00022692"/>
    </source>
</evidence>
<comment type="similarity">
    <text evidence="10">Belongs to the ELO family.</text>
</comment>
<evidence type="ECO:0000256" key="8">
    <source>
        <dbReference type="ARBA" id="ARBA00023136"/>
    </source>
</evidence>
<accession>A0A4V1ALH2</accession>
<feature type="transmembrane region" description="Helical" evidence="10">
    <location>
        <begin position="99"/>
        <end position="119"/>
    </location>
</feature>
<evidence type="ECO:0000256" key="1">
    <source>
        <dbReference type="ARBA" id="ARBA00004141"/>
    </source>
</evidence>
<dbReference type="AlphaFoldDB" id="A0A4V1ALH2"/>
<dbReference type="GO" id="GO:0034626">
    <property type="term" value="P:fatty acid elongation, polyunsaturated fatty acid"/>
    <property type="evidence" value="ECO:0007669"/>
    <property type="project" value="TreeGrafter"/>
</dbReference>
<dbReference type="RefSeq" id="XP_045111892.1">
    <property type="nucleotide sequence ID" value="XM_045255957.1"/>
</dbReference>
<comment type="subcellular location">
    <subcellularLocation>
        <location evidence="1">Membrane</location>
        <topology evidence="1">Multi-pass membrane protein</topology>
    </subcellularLocation>
</comment>
<keyword evidence="7 10" id="KW-0443">Lipid metabolism</keyword>
<keyword evidence="3 10" id="KW-0808">Transferase</keyword>
<dbReference type="GO" id="GO:0005789">
    <property type="term" value="C:endoplasmic reticulum membrane"/>
    <property type="evidence" value="ECO:0007669"/>
    <property type="project" value="TreeGrafter"/>
</dbReference>
<proteinExistence type="evidence at transcript level"/>
<organism evidence="12">
    <name type="scientific">Portunus trituberculatus</name>
    <name type="common">Swimming crab</name>
    <name type="synonym">Neptunus trituberculatus</name>
    <dbReference type="NCBI Taxonomy" id="210409"/>
    <lineage>
        <taxon>Eukaryota</taxon>
        <taxon>Metazoa</taxon>
        <taxon>Ecdysozoa</taxon>
        <taxon>Arthropoda</taxon>
        <taxon>Crustacea</taxon>
        <taxon>Multicrustacea</taxon>
        <taxon>Malacostraca</taxon>
        <taxon>Eumalacostraca</taxon>
        <taxon>Eucarida</taxon>
        <taxon>Decapoda</taxon>
        <taxon>Pleocyemata</taxon>
        <taxon>Brachyura</taxon>
        <taxon>Eubrachyura</taxon>
        <taxon>Portunoidea</taxon>
        <taxon>Portunidae</taxon>
        <taxon>Portuninae</taxon>
        <taxon>Portunus</taxon>
    </lineage>
</organism>
<feature type="transmembrane region" description="Helical" evidence="10">
    <location>
        <begin position="271"/>
        <end position="291"/>
    </location>
</feature>
<feature type="transmembrane region" description="Helical" evidence="10">
    <location>
        <begin position="241"/>
        <end position="259"/>
    </location>
</feature>
<keyword evidence="4 10" id="KW-0812">Transmembrane</keyword>
<dbReference type="KEGG" id="ptru:123504974"/>
<sequence length="358" mass="41252">MAPSYSTALQPPTPAPKVNEKDDLHELRNNGFWAAVITIGSYAYGEYFIASQMQPDIRQESWIMMRSAVPHLIFSLLYVAGVTWWGPQYMSTRKPVSGLRPYMMAYNAFQVVFSAYMFIEGGLSGWFNTYSWLCQPCDYSNNLQAIRMMHIGFWYHFSKYIDFMDTVFFVLNKKNQHISLLHMAHHGLMPISTWYGIRYHPGGHNTFFGFLNAFVHTVMYLYYLLAAMGPNMRPFLWWKKYLTTLQMIQFTAVFIHAMIPTVKECDVPPALIGWVGSIAVLFTILFADFYIKEYKKKNINNVKIKRDNDASYSSPNNCAIDQKSMITTTTTMSHDSHFTNGITRRVTCATVSNGMMAH</sequence>
<dbReference type="PANTHER" id="PTHR11157:SF167">
    <property type="entry name" value="ELONGATION OF VERY LONG CHAIN FATTY ACIDS PROTEIN"/>
    <property type="match status" value="1"/>
</dbReference>
<evidence type="ECO:0000256" key="6">
    <source>
        <dbReference type="ARBA" id="ARBA00022989"/>
    </source>
</evidence>
<name>A0A4V1ALH2_PORTR</name>